<proteinExistence type="predicted"/>
<dbReference type="RefSeq" id="WP_212976572.1">
    <property type="nucleotide sequence ID" value="NZ_AP025343.1"/>
</dbReference>
<feature type="signal peptide" evidence="1">
    <location>
        <begin position="1"/>
        <end position="23"/>
    </location>
</feature>
<comment type="caution">
    <text evidence="2">The sequence shown here is derived from an EMBL/GenBank/DDBJ whole genome shotgun (WGS) entry which is preliminary data.</text>
</comment>
<sequence length="154" mass="16532">MKKIVLLFTAISLLLIPSGTVLGEGNQDCRIFEKVFNTDIKQENGVCKLGITRKNIPISNLGVPLSPEAVELSFGANFEKVGDKTAVIGEFALLGSEVTPVIDALRKGNIDISALHNHLIGEQPRILFLHFQALGDAETLARTVKQAIDAAGGR</sequence>
<accession>A0A919YB94</accession>
<evidence type="ECO:0000256" key="1">
    <source>
        <dbReference type="SAM" id="SignalP"/>
    </source>
</evidence>
<dbReference type="Pfam" id="PF07485">
    <property type="entry name" value="DUF1529"/>
    <property type="match status" value="1"/>
</dbReference>
<evidence type="ECO:0008006" key="4">
    <source>
        <dbReference type="Google" id="ProtNLM"/>
    </source>
</evidence>
<keyword evidence="3" id="KW-1185">Reference proteome</keyword>
<dbReference type="AlphaFoldDB" id="A0A919YB94"/>
<dbReference type="InterPro" id="IPR011094">
    <property type="entry name" value="Uncharacterised_LppY/LpqO"/>
</dbReference>
<gene>
    <name evidence="2" type="ORF">J34TS1_01320</name>
</gene>
<evidence type="ECO:0000313" key="3">
    <source>
        <dbReference type="Proteomes" id="UP000682811"/>
    </source>
</evidence>
<organism evidence="2 3">
    <name type="scientific">Paenibacillus azoreducens</name>
    <dbReference type="NCBI Taxonomy" id="116718"/>
    <lineage>
        <taxon>Bacteria</taxon>
        <taxon>Bacillati</taxon>
        <taxon>Bacillota</taxon>
        <taxon>Bacilli</taxon>
        <taxon>Bacillales</taxon>
        <taxon>Paenibacillaceae</taxon>
        <taxon>Paenibacillus</taxon>
    </lineage>
</organism>
<evidence type="ECO:0000313" key="2">
    <source>
        <dbReference type="EMBL" id="GIO45367.1"/>
    </source>
</evidence>
<dbReference type="EMBL" id="BORT01000001">
    <property type="protein sequence ID" value="GIO45367.1"/>
    <property type="molecule type" value="Genomic_DNA"/>
</dbReference>
<name>A0A919YB94_9BACL</name>
<dbReference type="Proteomes" id="UP000682811">
    <property type="component" value="Unassembled WGS sequence"/>
</dbReference>
<reference evidence="2 3" key="1">
    <citation type="submission" date="2021-03" db="EMBL/GenBank/DDBJ databases">
        <title>Antimicrobial resistance genes in bacteria isolated from Japanese honey, and their potential for conferring macrolide and lincosamide resistance in the American foulbrood pathogen Paenibacillus larvae.</title>
        <authorList>
            <person name="Okamoto M."/>
            <person name="Kumagai M."/>
            <person name="Kanamori H."/>
            <person name="Takamatsu D."/>
        </authorList>
    </citation>
    <scope>NUCLEOTIDE SEQUENCE [LARGE SCALE GENOMIC DNA]</scope>
    <source>
        <strain evidence="2 3">J34TS1</strain>
    </source>
</reference>
<protein>
    <recommendedName>
        <fullName evidence="4">DUF1259 domain-containing protein</fullName>
    </recommendedName>
</protein>
<feature type="chain" id="PRO_5037203377" description="DUF1259 domain-containing protein" evidence="1">
    <location>
        <begin position="24"/>
        <end position="154"/>
    </location>
</feature>
<keyword evidence="1" id="KW-0732">Signal</keyword>